<dbReference type="Gene3D" id="4.10.760.10">
    <property type="entry name" value="Agouti domain"/>
    <property type="match status" value="1"/>
</dbReference>
<accession>A0AAV7AVV2</accession>
<dbReference type="Pfam" id="PF05039">
    <property type="entry name" value="Agouti"/>
    <property type="match status" value="1"/>
</dbReference>
<protein>
    <recommendedName>
        <fullName evidence="2">Agouti-signaling protein</fullName>
    </recommendedName>
    <alternativeName>
        <fullName evidence="8">Agouti switch protein</fullName>
    </alternativeName>
</protein>
<evidence type="ECO:0000313" key="13">
    <source>
        <dbReference type="Proteomes" id="UP000824782"/>
    </source>
</evidence>
<comment type="subcellular location">
    <subcellularLocation>
        <location evidence="1">Secreted</location>
    </subcellularLocation>
</comment>
<dbReference type="InterPro" id="IPR036836">
    <property type="entry name" value="Agouti_dom_sf"/>
</dbReference>
<evidence type="ECO:0000256" key="9">
    <source>
        <dbReference type="PROSITE-ProRule" id="PRU00494"/>
    </source>
</evidence>
<evidence type="ECO:0000256" key="6">
    <source>
        <dbReference type="ARBA" id="ARBA00023157"/>
    </source>
</evidence>
<evidence type="ECO:0000256" key="2">
    <source>
        <dbReference type="ARBA" id="ARBA00017885"/>
    </source>
</evidence>
<evidence type="ECO:0000256" key="3">
    <source>
        <dbReference type="ARBA" id="ARBA00022525"/>
    </source>
</evidence>
<dbReference type="PROSITE" id="PS51150">
    <property type="entry name" value="AGOUTI_2"/>
    <property type="match status" value="1"/>
</dbReference>
<dbReference type="AlphaFoldDB" id="A0AAV7AVV2"/>
<gene>
    <name evidence="12" type="ORF">GDO81_012785</name>
</gene>
<dbReference type="GO" id="GO:0031779">
    <property type="term" value="F:melanocortin receptor binding"/>
    <property type="evidence" value="ECO:0007669"/>
    <property type="project" value="TreeGrafter"/>
</dbReference>
<evidence type="ECO:0000259" key="11">
    <source>
        <dbReference type="PROSITE" id="PS51150"/>
    </source>
</evidence>
<evidence type="ECO:0000256" key="8">
    <source>
        <dbReference type="ARBA" id="ARBA00033432"/>
    </source>
</evidence>
<feature type="disulfide bond" evidence="9">
    <location>
        <begin position="109"/>
        <end position="116"/>
    </location>
</feature>
<evidence type="ECO:0000313" key="12">
    <source>
        <dbReference type="EMBL" id="KAG8565282.1"/>
    </source>
</evidence>
<feature type="disulfide bond" evidence="9">
    <location>
        <begin position="93"/>
        <end position="107"/>
    </location>
</feature>
<dbReference type="SMART" id="SM00792">
    <property type="entry name" value="Agouti"/>
    <property type="match status" value="1"/>
</dbReference>
<keyword evidence="5" id="KW-0960">Knottin</keyword>
<feature type="chain" id="PRO_5043933327" description="Agouti-signaling protein" evidence="10">
    <location>
        <begin position="20"/>
        <end position="125"/>
    </location>
</feature>
<dbReference type="GO" id="GO:0032438">
    <property type="term" value="P:melanosome organization"/>
    <property type="evidence" value="ECO:0007669"/>
    <property type="project" value="TreeGrafter"/>
</dbReference>
<keyword evidence="7" id="KW-0325">Glycoprotein</keyword>
<comment type="caution">
    <text evidence="12">The sequence shown here is derived from an EMBL/GenBank/DDBJ whole genome shotgun (WGS) entry which is preliminary data.</text>
</comment>
<keyword evidence="6 9" id="KW-1015">Disulfide bond</keyword>
<evidence type="ECO:0000256" key="10">
    <source>
        <dbReference type="SAM" id="SignalP"/>
    </source>
</evidence>
<dbReference type="PANTHER" id="PTHR16551">
    <property type="entry name" value="AGOUTI RELATED"/>
    <property type="match status" value="1"/>
</dbReference>
<feature type="disulfide bond" evidence="9">
    <location>
        <begin position="104"/>
        <end position="125"/>
    </location>
</feature>
<dbReference type="GO" id="GO:0005615">
    <property type="term" value="C:extracellular space"/>
    <property type="evidence" value="ECO:0007669"/>
    <property type="project" value="TreeGrafter"/>
</dbReference>
<feature type="disulfide bond" evidence="9">
    <location>
        <begin position="86"/>
        <end position="101"/>
    </location>
</feature>
<sequence>MNKVHLFLLSAYIIWVVHSHIVLEKKQQKFNSDSMRNFPEILPPISIIDLRKSSRMVSRAEAERNKLAKKKHLPKKKKPWTPPPNCVPLRSSCKPPAPPCCEPCAFCQCHFFKTVCIYKMGYSYC</sequence>
<organism evidence="12 13">
    <name type="scientific">Engystomops pustulosus</name>
    <name type="common">Tungara frog</name>
    <name type="synonym">Physalaemus pustulosus</name>
    <dbReference type="NCBI Taxonomy" id="76066"/>
    <lineage>
        <taxon>Eukaryota</taxon>
        <taxon>Metazoa</taxon>
        <taxon>Chordata</taxon>
        <taxon>Craniata</taxon>
        <taxon>Vertebrata</taxon>
        <taxon>Euteleostomi</taxon>
        <taxon>Amphibia</taxon>
        <taxon>Batrachia</taxon>
        <taxon>Anura</taxon>
        <taxon>Neobatrachia</taxon>
        <taxon>Hyloidea</taxon>
        <taxon>Leptodactylidae</taxon>
        <taxon>Leiuperinae</taxon>
        <taxon>Engystomops</taxon>
    </lineage>
</organism>
<dbReference type="EMBL" id="WNYA01000006">
    <property type="protein sequence ID" value="KAG8565282.1"/>
    <property type="molecule type" value="Genomic_DNA"/>
</dbReference>
<evidence type="ECO:0000256" key="5">
    <source>
        <dbReference type="ARBA" id="ARBA00022854"/>
    </source>
</evidence>
<dbReference type="InterPro" id="IPR027300">
    <property type="entry name" value="Agouti_dom"/>
</dbReference>
<keyword evidence="13" id="KW-1185">Reference proteome</keyword>
<evidence type="ECO:0000256" key="4">
    <source>
        <dbReference type="ARBA" id="ARBA00022729"/>
    </source>
</evidence>
<dbReference type="GO" id="GO:0009755">
    <property type="term" value="P:hormone-mediated signaling pathway"/>
    <property type="evidence" value="ECO:0007669"/>
    <property type="project" value="InterPro"/>
</dbReference>
<proteinExistence type="predicted"/>
<dbReference type="InterPro" id="IPR007733">
    <property type="entry name" value="Agouti"/>
</dbReference>
<name>A0AAV7AVV2_ENGPU</name>
<dbReference type="GO" id="GO:0005184">
    <property type="term" value="F:neuropeptide hormone activity"/>
    <property type="evidence" value="ECO:0007669"/>
    <property type="project" value="TreeGrafter"/>
</dbReference>
<keyword evidence="3" id="KW-0964">Secreted</keyword>
<reference evidence="12" key="1">
    <citation type="thesis" date="2020" institute="ProQuest LLC" country="789 East Eisenhower Parkway, Ann Arbor, MI, USA">
        <title>Comparative Genomics and Chromosome Evolution.</title>
        <authorList>
            <person name="Mudd A.B."/>
        </authorList>
    </citation>
    <scope>NUCLEOTIDE SEQUENCE</scope>
    <source>
        <strain evidence="12">237g6f4</strain>
        <tissue evidence="12">Blood</tissue>
    </source>
</reference>
<dbReference type="Proteomes" id="UP000824782">
    <property type="component" value="Unassembled WGS sequence"/>
</dbReference>
<keyword evidence="4 10" id="KW-0732">Signal</keyword>
<dbReference type="SUPFAM" id="SSF57055">
    <property type="entry name" value="Agouti-related protein"/>
    <property type="match status" value="1"/>
</dbReference>
<feature type="signal peptide" evidence="10">
    <location>
        <begin position="1"/>
        <end position="19"/>
    </location>
</feature>
<evidence type="ECO:0000256" key="7">
    <source>
        <dbReference type="ARBA" id="ARBA00023180"/>
    </source>
</evidence>
<feature type="domain" description="Agouti" evidence="11">
    <location>
        <begin position="86"/>
        <end position="125"/>
    </location>
</feature>
<evidence type="ECO:0000256" key="1">
    <source>
        <dbReference type="ARBA" id="ARBA00004613"/>
    </source>
</evidence>
<dbReference type="PANTHER" id="PTHR16551:SF1">
    <property type="entry name" value="AGOUTI-SIGNALING PROTEIN"/>
    <property type="match status" value="1"/>
</dbReference>
<comment type="caution">
    <text evidence="9">Lacks conserved residue(s) required for the propagation of feature annotation.</text>
</comment>